<keyword evidence="1" id="KW-0732">Signal</keyword>
<organism evidence="2 3">
    <name type="scientific">Cupriavidus cauae</name>
    <dbReference type="NCBI Taxonomy" id="2608999"/>
    <lineage>
        <taxon>Bacteria</taxon>
        <taxon>Pseudomonadati</taxon>
        <taxon>Pseudomonadota</taxon>
        <taxon>Betaproteobacteria</taxon>
        <taxon>Burkholderiales</taxon>
        <taxon>Burkholderiaceae</taxon>
        <taxon>Cupriavidus</taxon>
    </lineage>
</organism>
<dbReference type="EMBL" id="VWRN01000010">
    <property type="protein sequence ID" value="KAA6131105.1"/>
    <property type="molecule type" value="Genomic_DNA"/>
</dbReference>
<comment type="caution">
    <text evidence="2">The sequence shown here is derived from an EMBL/GenBank/DDBJ whole genome shotgun (WGS) entry which is preliminary data.</text>
</comment>
<keyword evidence="3" id="KW-1185">Reference proteome</keyword>
<evidence type="ECO:0000256" key="1">
    <source>
        <dbReference type="SAM" id="SignalP"/>
    </source>
</evidence>
<dbReference type="AlphaFoldDB" id="A0A5M8B8W8"/>
<proteinExistence type="predicted"/>
<evidence type="ECO:0000313" key="3">
    <source>
        <dbReference type="Proteomes" id="UP000324324"/>
    </source>
</evidence>
<dbReference type="Proteomes" id="UP000324324">
    <property type="component" value="Unassembled WGS sequence"/>
</dbReference>
<dbReference type="RefSeq" id="WP_149316557.1">
    <property type="nucleotide sequence ID" value="NZ_CP080293.1"/>
</dbReference>
<feature type="signal peptide" evidence="1">
    <location>
        <begin position="1"/>
        <end position="21"/>
    </location>
</feature>
<accession>A0A5M8B8W8</accession>
<feature type="chain" id="PRO_5024432611" evidence="1">
    <location>
        <begin position="22"/>
        <end position="146"/>
    </location>
</feature>
<reference evidence="2 3" key="1">
    <citation type="submission" date="2019-09" db="EMBL/GenBank/DDBJ databases">
        <title>Isolation of a novel species in the genus Cupriavidus from patients with sepsis using whole genome sequencing.</title>
        <authorList>
            <person name="Kweon O.J."/>
            <person name="Lee M.-K."/>
        </authorList>
    </citation>
    <scope>NUCLEOTIDE SEQUENCE [LARGE SCALE GENOMIC DNA]</scope>
    <source>
        <strain evidence="2 3">MKL-01</strain>
    </source>
</reference>
<protein>
    <submittedName>
        <fullName evidence="2">Uncharacterized protein</fullName>
    </submittedName>
</protein>
<gene>
    <name evidence="2" type="ORF">F1599_02150</name>
</gene>
<name>A0A5M8B8W8_9BURK</name>
<sequence>MAVAAATVAALAGGCASSPSAPPAPQITPVNATVKLGRIAEKRFVTRVDVEQARGYSGYGVGVGAASGGGWHGGGVGVGLAFDLGRLLNRQPVQQVDIFAYEVKLNDGTNATINGPAAPGLDVGSCVRVVYADGRREPGLAPSNEC</sequence>
<evidence type="ECO:0000313" key="2">
    <source>
        <dbReference type="EMBL" id="KAA6131105.1"/>
    </source>
</evidence>